<dbReference type="AlphaFoldDB" id="A0A1K1PT03"/>
<gene>
    <name evidence="2" type="ORF">SAMN05661012_02196</name>
    <name evidence="3" type="ORF">SR876_14725</name>
</gene>
<dbReference type="STRING" id="1004.SAMN05661012_02196"/>
<proteinExistence type="predicted"/>
<organism evidence="2 4">
    <name type="scientific">Chitinophaga sancti</name>
    <dbReference type="NCBI Taxonomy" id="1004"/>
    <lineage>
        <taxon>Bacteria</taxon>
        <taxon>Pseudomonadati</taxon>
        <taxon>Bacteroidota</taxon>
        <taxon>Chitinophagia</taxon>
        <taxon>Chitinophagales</taxon>
        <taxon>Chitinophagaceae</taxon>
        <taxon>Chitinophaga</taxon>
    </lineage>
</organism>
<feature type="domain" description="DUF2314" evidence="1">
    <location>
        <begin position="29"/>
        <end position="153"/>
    </location>
</feature>
<evidence type="ECO:0000313" key="3">
    <source>
        <dbReference type="EMBL" id="WQG92770.1"/>
    </source>
</evidence>
<dbReference type="OrthoDB" id="884440at2"/>
<sequence>MGLFSRLFGKRSELASNEQLPVVQIPDSDERMNWAIEKARATMHHFQDCLSAPTPAQQYFSVKVLIDDGNNREHLWLTTPSFDDEGNLYGEVGNKPVYVSSVNINQRIGIDPRFITDWMIIENGRLIGGYTIRAIREGLPDHELVDFDRQVGLYIDEGVDYFVHDFSTPEGAILCLEDAYDEHDIEKAVSCKNFHEEAKLLLKKMNDRFNSPEIVEATAEVLRLSFIKNLEDNGFPVFHNLLRAFPERTKITDNLYLITECCIFPDGGKSRQQLYTFRDEDGWKVLNVVG</sequence>
<dbReference type="Proteomes" id="UP000183788">
    <property type="component" value="Unassembled WGS sequence"/>
</dbReference>
<keyword evidence="5" id="KW-1185">Reference proteome</keyword>
<reference evidence="2 4" key="1">
    <citation type="submission" date="2016-11" db="EMBL/GenBank/DDBJ databases">
        <authorList>
            <person name="Jaros S."/>
            <person name="Januszkiewicz K."/>
            <person name="Wedrychowicz H."/>
        </authorList>
    </citation>
    <scope>NUCLEOTIDE SEQUENCE [LARGE SCALE GENOMIC DNA]</scope>
    <source>
        <strain evidence="2 4">DSM 784</strain>
    </source>
</reference>
<dbReference type="Proteomes" id="UP001326715">
    <property type="component" value="Chromosome"/>
</dbReference>
<reference evidence="3 5" key="2">
    <citation type="submission" date="2023-11" db="EMBL/GenBank/DDBJ databases">
        <title>MicrobeMod: A computational toolkit for identifying prokaryotic methylation and restriction-modification with nanopore sequencing.</title>
        <authorList>
            <person name="Crits-Christoph A."/>
            <person name="Kang S.C."/>
            <person name="Lee H."/>
            <person name="Ostrov N."/>
        </authorList>
    </citation>
    <scope>NUCLEOTIDE SEQUENCE [LARGE SCALE GENOMIC DNA]</scope>
    <source>
        <strain evidence="3 5">ATCC 23090</strain>
    </source>
</reference>
<evidence type="ECO:0000259" key="1">
    <source>
        <dbReference type="Pfam" id="PF10077"/>
    </source>
</evidence>
<accession>A0A1K1PT03</accession>
<dbReference type="Pfam" id="PF10077">
    <property type="entry name" value="DUF2314"/>
    <property type="match status" value="1"/>
</dbReference>
<protein>
    <submittedName>
        <fullName evidence="3">DUF2314 domain-containing protein</fullName>
    </submittedName>
    <submittedName>
        <fullName evidence="2">Uncharacterized conserved protein YegJ, DUF2314 family</fullName>
    </submittedName>
</protein>
<dbReference type="EMBL" id="CP140154">
    <property type="protein sequence ID" value="WQG92770.1"/>
    <property type="molecule type" value="Genomic_DNA"/>
</dbReference>
<evidence type="ECO:0000313" key="2">
    <source>
        <dbReference type="EMBL" id="SFW50767.1"/>
    </source>
</evidence>
<dbReference type="RefSeq" id="WP_072359840.1">
    <property type="nucleotide sequence ID" value="NZ_CP139972.1"/>
</dbReference>
<evidence type="ECO:0000313" key="5">
    <source>
        <dbReference type="Proteomes" id="UP001326715"/>
    </source>
</evidence>
<dbReference type="InterPro" id="IPR018756">
    <property type="entry name" value="DUF2314"/>
</dbReference>
<evidence type="ECO:0000313" key="4">
    <source>
        <dbReference type="Proteomes" id="UP000183788"/>
    </source>
</evidence>
<name>A0A1K1PT03_9BACT</name>
<dbReference type="EMBL" id="FPIZ01000006">
    <property type="protein sequence ID" value="SFW50767.1"/>
    <property type="molecule type" value="Genomic_DNA"/>
</dbReference>